<sequence length="54" mass="6499">MADRNTLLDEDIQKRIKEIRYEKPDEVKNRKSIFYIIVVVLVTISVLISLFRYL</sequence>
<protein>
    <recommendedName>
        <fullName evidence="4">Accessory secretory protein Asp4</fullName>
    </recommendedName>
</protein>
<keyword evidence="1" id="KW-1133">Transmembrane helix</keyword>
<dbReference type="Proteomes" id="UP001280591">
    <property type="component" value="Unassembled WGS sequence"/>
</dbReference>
<dbReference type="EMBL" id="JAXHDP010000007">
    <property type="protein sequence ID" value="MDY4346368.1"/>
    <property type="molecule type" value="Genomic_DNA"/>
</dbReference>
<name>A0ABU5FYC7_9STRE</name>
<feature type="transmembrane region" description="Helical" evidence="1">
    <location>
        <begin position="33"/>
        <end position="53"/>
    </location>
</feature>
<organism evidence="2 3">
    <name type="scientific">Streptococcus fermentans</name>
    <dbReference type="NCBI Taxonomy" id="3095082"/>
    <lineage>
        <taxon>Bacteria</taxon>
        <taxon>Bacillati</taxon>
        <taxon>Bacillota</taxon>
        <taxon>Bacilli</taxon>
        <taxon>Lactobacillales</taxon>
        <taxon>Streptococcaceae</taxon>
        <taxon>Streptococcus</taxon>
    </lineage>
</organism>
<proteinExistence type="predicted"/>
<keyword evidence="1" id="KW-0812">Transmembrane</keyword>
<evidence type="ECO:0000256" key="1">
    <source>
        <dbReference type="SAM" id="Phobius"/>
    </source>
</evidence>
<accession>A0ABU5FYC7</accession>
<evidence type="ECO:0000313" key="2">
    <source>
        <dbReference type="EMBL" id="MDY4346368.1"/>
    </source>
</evidence>
<reference evidence="2 3" key="1">
    <citation type="submission" date="2023-11" db="EMBL/GenBank/DDBJ databases">
        <title>Streptococcus wuxiensis sp. nov., Streptococcus jiangnanensis sp. nov., Streptococcus fermentans sp. nov., three novel members of the genus Streptococcus isolated from breast milk.</title>
        <authorList>
            <person name="Zhou Y."/>
            <person name="Yang B."/>
        </authorList>
    </citation>
    <scope>NUCLEOTIDE SEQUENCE [LARGE SCALE GENOMIC DNA]</scope>
    <source>
        <strain evidence="2 3">BJSWXB5TM5</strain>
    </source>
</reference>
<keyword evidence="3" id="KW-1185">Reference proteome</keyword>
<gene>
    <name evidence="2" type="ORF">SPC81_07145</name>
</gene>
<comment type="caution">
    <text evidence="2">The sequence shown here is derived from an EMBL/GenBank/DDBJ whole genome shotgun (WGS) entry which is preliminary data.</text>
</comment>
<evidence type="ECO:0000313" key="3">
    <source>
        <dbReference type="Proteomes" id="UP001280591"/>
    </source>
</evidence>
<dbReference type="RefSeq" id="WP_320692846.1">
    <property type="nucleotide sequence ID" value="NZ_JAXHDP010000007.1"/>
</dbReference>
<keyword evidence="1" id="KW-0472">Membrane</keyword>
<evidence type="ECO:0008006" key="4">
    <source>
        <dbReference type="Google" id="ProtNLM"/>
    </source>
</evidence>